<evidence type="ECO:0000313" key="11">
    <source>
        <dbReference type="Proteomes" id="UP000886886"/>
    </source>
</evidence>
<reference evidence="10" key="1">
    <citation type="submission" date="2020-10" db="EMBL/GenBank/DDBJ databases">
        <authorList>
            <person name="Gilroy R."/>
        </authorList>
    </citation>
    <scope>NUCLEOTIDE SEQUENCE</scope>
    <source>
        <strain evidence="10">ChiSjej3B21-11622</strain>
    </source>
</reference>
<gene>
    <name evidence="10" type="ORF">IAB26_02460</name>
</gene>
<dbReference type="Proteomes" id="UP000886886">
    <property type="component" value="Unassembled WGS sequence"/>
</dbReference>
<keyword evidence="6 10" id="KW-0418">Kinase</keyword>
<keyword evidence="7" id="KW-0902">Two-component regulatory system</keyword>
<evidence type="ECO:0000259" key="9">
    <source>
        <dbReference type="PROSITE" id="PS50109"/>
    </source>
</evidence>
<dbReference type="InterPro" id="IPR036890">
    <property type="entry name" value="HATPase_C_sf"/>
</dbReference>
<keyword evidence="8" id="KW-0812">Transmembrane</keyword>
<dbReference type="Gene3D" id="1.10.287.130">
    <property type="match status" value="1"/>
</dbReference>
<keyword evidence="5" id="KW-0808">Transferase</keyword>
<organism evidence="10 11">
    <name type="scientific">Candidatus Limivivens merdigallinarum</name>
    <dbReference type="NCBI Taxonomy" id="2840859"/>
    <lineage>
        <taxon>Bacteria</taxon>
        <taxon>Bacillati</taxon>
        <taxon>Bacillota</taxon>
        <taxon>Clostridia</taxon>
        <taxon>Lachnospirales</taxon>
        <taxon>Lachnospiraceae</taxon>
        <taxon>Lachnospiraceae incertae sedis</taxon>
        <taxon>Candidatus Limivivens</taxon>
    </lineage>
</organism>
<dbReference type="GO" id="GO:0005886">
    <property type="term" value="C:plasma membrane"/>
    <property type="evidence" value="ECO:0007669"/>
    <property type="project" value="TreeGrafter"/>
</dbReference>
<dbReference type="SUPFAM" id="SSF55874">
    <property type="entry name" value="ATPase domain of HSP90 chaperone/DNA topoisomerase II/histidine kinase"/>
    <property type="match status" value="1"/>
</dbReference>
<dbReference type="Pfam" id="PF02518">
    <property type="entry name" value="HATPase_c"/>
    <property type="match status" value="1"/>
</dbReference>
<dbReference type="InterPro" id="IPR005467">
    <property type="entry name" value="His_kinase_dom"/>
</dbReference>
<evidence type="ECO:0000256" key="2">
    <source>
        <dbReference type="ARBA" id="ARBA00004370"/>
    </source>
</evidence>
<comment type="subcellular location">
    <subcellularLocation>
        <location evidence="2">Membrane</location>
    </subcellularLocation>
</comment>
<comment type="catalytic activity">
    <reaction evidence="1">
        <text>ATP + protein L-histidine = ADP + protein N-phospho-L-histidine.</text>
        <dbReference type="EC" id="2.7.13.3"/>
    </reaction>
</comment>
<dbReference type="InterPro" id="IPR003661">
    <property type="entry name" value="HisK_dim/P_dom"/>
</dbReference>
<sequence>MVPWILTAIAILATVLIVVLYRFRIRTFLNGILNRIDDAIAGKSSQVPYTESLDSAITERLNQFLSIRQEQTDQSQKERDILKTYLSDISHQTKTPLANIVLYSELLLEQKGLDEKSRKIAGKIASQAEHLNFLVKTLAKASYQELGMIAIHKEEVSVDGLILTALDSYQKRFQEKQMRAEYVPSGLTCSCDFAWTKEALENLLDNAVKYSGEGTAIRIKVTAYEMFVRIDIADEGIGISEEEQGAIFQRFYRSAAVKDKEGLGIGLYLVREILIREEGYIEVFSAPGEGSTFSVFLRRQ</sequence>
<dbReference type="GO" id="GO:0004721">
    <property type="term" value="F:phosphoprotein phosphatase activity"/>
    <property type="evidence" value="ECO:0007669"/>
    <property type="project" value="TreeGrafter"/>
</dbReference>
<dbReference type="InterPro" id="IPR050351">
    <property type="entry name" value="BphY/WalK/GraS-like"/>
</dbReference>
<dbReference type="PROSITE" id="PS50109">
    <property type="entry name" value="HIS_KIN"/>
    <property type="match status" value="1"/>
</dbReference>
<evidence type="ECO:0000256" key="8">
    <source>
        <dbReference type="SAM" id="Phobius"/>
    </source>
</evidence>
<dbReference type="SMART" id="SM00387">
    <property type="entry name" value="HATPase_c"/>
    <property type="match status" value="1"/>
</dbReference>
<name>A0A9D0ZV54_9FIRM</name>
<dbReference type="GO" id="GO:0000155">
    <property type="term" value="F:phosphorelay sensor kinase activity"/>
    <property type="evidence" value="ECO:0007669"/>
    <property type="project" value="InterPro"/>
</dbReference>
<dbReference type="GO" id="GO:0016036">
    <property type="term" value="P:cellular response to phosphate starvation"/>
    <property type="evidence" value="ECO:0007669"/>
    <property type="project" value="TreeGrafter"/>
</dbReference>
<proteinExistence type="predicted"/>
<comment type="caution">
    <text evidence="10">The sequence shown here is derived from an EMBL/GenBank/DDBJ whole genome shotgun (WGS) entry which is preliminary data.</text>
</comment>
<dbReference type="SMART" id="SM00388">
    <property type="entry name" value="HisKA"/>
    <property type="match status" value="1"/>
</dbReference>
<dbReference type="InterPro" id="IPR003594">
    <property type="entry name" value="HATPase_dom"/>
</dbReference>
<dbReference type="InterPro" id="IPR036097">
    <property type="entry name" value="HisK_dim/P_sf"/>
</dbReference>
<evidence type="ECO:0000256" key="5">
    <source>
        <dbReference type="ARBA" id="ARBA00022679"/>
    </source>
</evidence>
<evidence type="ECO:0000256" key="6">
    <source>
        <dbReference type="ARBA" id="ARBA00022777"/>
    </source>
</evidence>
<evidence type="ECO:0000256" key="7">
    <source>
        <dbReference type="ARBA" id="ARBA00023012"/>
    </source>
</evidence>
<dbReference type="EMBL" id="DVFT01000032">
    <property type="protein sequence ID" value="HIQ95400.1"/>
    <property type="molecule type" value="Genomic_DNA"/>
</dbReference>
<dbReference type="PRINTS" id="PR00344">
    <property type="entry name" value="BCTRLSENSOR"/>
</dbReference>
<dbReference type="Gene3D" id="3.30.565.10">
    <property type="entry name" value="Histidine kinase-like ATPase, C-terminal domain"/>
    <property type="match status" value="1"/>
</dbReference>
<dbReference type="InterPro" id="IPR004358">
    <property type="entry name" value="Sig_transdc_His_kin-like_C"/>
</dbReference>
<feature type="transmembrane region" description="Helical" evidence="8">
    <location>
        <begin position="6"/>
        <end position="23"/>
    </location>
</feature>
<keyword evidence="8" id="KW-1133">Transmembrane helix</keyword>
<accession>A0A9D0ZV54</accession>
<dbReference type="CDD" id="cd00082">
    <property type="entry name" value="HisKA"/>
    <property type="match status" value="1"/>
</dbReference>
<evidence type="ECO:0000256" key="3">
    <source>
        <dbReference type="ARBA" id="ARBA00012438"/>
    </source>
</evidence>
<evidence type="ECO:0000256" key="1">
    <source>
        <dbReference type="ARBA" id="ARBA00000085"/>
    </source>
</evidence>
<protein>
    <recommendedName>
        <fullName evidence="3">histidine kinase</fullName>
        <ecNumber evidence="3">2.7.13.3</ecNumber>
    </recommendedName>
</protein>
<evidence type="ECO:0000256" key="4">
    <source>
        <dbReference type="ARBA" id="ARBA00022553"/>
    </source>
</evidence>
<keyword evidence="4" id="KW-0597">Phosphoprotein</keyword>
<dbReference type="SUPFAM" id="SSF47384">
    <property type="entry name" value="Homodimeric domain of signal transducing histidine kinase"/>
    <property type="match status" value="1"/>
</dbReference>
<feature type="domain" description="Histidine kinase" evidence="9">
    <location>
        <begin position="88"/>
        <end position="300"/>
    </location>
</feature>
<dbReference type="PANTHER" id="PTHR45453:SF1">
    <property type="entry name" value="PHOSPHATE REGULON SENSOR PROTEIN PHOR"/>
    <property type="match status" value="1"/>
</dbReference>
<dbReference type="AlphaFoldDB" id="A0A9D0ZV54"/>
<evidence type="ECO:0000313" key="10">
    <source>
        <dbReference type="EMBL" id="HIQ95400.1"/>
    </source>
</evidence>
<dbReference type="EC" id="2.7.13.3" evidence="3"/>
<reference evidence="10" key="2">
    <citation type="journal article" date="2021" name="PeerJ">
        <title>Extensive microbial diversity within the chicken gut microbiome revealed by metagenomics and culture.</title>
        <authorList>
            <person name="Gilroy R."/>
            <person name="Ravi A."/>
            <person name="Getino M."/>
            <person name="Pursley I."/>
            <person name="Horton D.L."/>
            <person name="Alikhan N.F."/>
            <person name="Baker D."/>
            <person name="Gharbi K."/>
            <person name="Hall N."/>
            <person name="Watson M."/>
            <person name="Adriaenssens E.M."/>
            <person name="Foster-Nyarko E."/>
            <person name="Jarju S."/>
            <person name="Secka A."/>
            <person name="Antonio M."/>
            <person name="Oren A."/>
            <person name="Chaudhuri R.R."/>
            <person name="La Ragione R."/>
            <person name="Hildebrand F."/>
            <person name="Pallen M.J."/>
        </authorList>
    </citation>
    <scope>NUCLEOTIDE SEQUENCE</scope>
    <source>
        <strain evidence="10">ChiSjej3B21-11622</strain>
    </source>
</reference>
<dbReference type="Pfam" id="PF00512">
    <property type="entry name" value="HisKA"/>
    <property type="match status" value="1"/>
</dbReference>
<keyword evidence="8" id="KW-0472">Membrane</keyword>
<dbReference type="PANTHER" id="PTHR45453">
    <property type="entry name" value="PHOSPHATE REGULON SENSOR PROTEIN PHOR"/>
    <property type="match status" value="1"/>
</dbReference>